<accession>A0ABR2UWP7</accession>
<dbReference type="InterPro" id="IPR050300">
    <property type="entry name" value="GDXG_lipolytic_enzyme"/>
</dbReference>
<dbReference type="Pfam" id="PF07859">
    <property type="entry name" value="Abhydrolase_3"/>
    <property type="match status" value="1"/>
</dbReference>
<dbReference type="SUPFAM" id="SSF53474">
    <property type="entry name" value="alpha/beta-Hydrolases"/>
    <property type="match status" value="1"/>
</dbReference>
<protein>
    <submittedName>
        <fullName evidence="3">Alpha/beta hydrolase fold-3 domain-containing protein</fullName>
    </submittedName>
</protein>
<keyword evidence="1 3" id="KW-0378">Hydrolase</keyword>
<comment type="caution">
    <text evidence="3">The sequence shown here is derived from an EMBL/GenBank/DDBJ whole genome shotgun (WGS) entry which is preliminary data.</text>
</comment>
<evidence type="ECO:0000313" key="3">
    <source>
        <dbReference type="EMBL" id="KAK9418769.1"/>
    </source>
</evidence>
<dbReference type="PANTHER" id="PTHR48081">
    <property type="entry name" value="AB HYDROLASE SUPERFAMILY PROTEIN C4A8.06C"/>
    <property type="match status" value="1"/>
</dbReference>
<evidence type="ECO:0000259" key="2">
    <source>
        <dbReference type="Pfam" id="PF07859"/>
    </source>
</evidence>
<dbReference type="InterPro" id="IPR013094">
    <property type="entry name" value="AB_hydrolase_3"/>
</dbReference>
<keyword evidence="4" id="KW-1185">Reference proteome</keyword>
<name>A0ABR2UWP7_9PEZI</name>
<reference evidence="3 4" key="1">
    <citation type="journal article" date="2024" name="J. Plant Pathol.">
        <title>Sequence and assembly of the genome of Seiridium unicorne, isolate CBS 538.82, causal agent of cypress canker disease.</title>
        <authorList>
            <person name="Scali E."/>
            <person name="Rocca G.D."/>
            <person name="Danti R."/>
            <person name="Garbelotto M."/>
            <person name="Barberini S."/>
            <person name="Baroncelli R."/>
            <person name="Emiliani G."/>
        </authorList>
    </citation>
    <scope>NUCLEOTIDE SEQUENCE [LARGE SCALE GENOMIC DNA]</scope>
    <source>
        <strain evidence="3 4">BM-138-508</strain>
    </source>
</reference>
<dbReference type="EMBL" id="JARVKF010000353">
    <property type="protein sequence ID" value="KAK9418769.1"/>
    <property type="molecule type" value="Genomic_DNA"/>
</dbReference>
<dbReference type="Proteomes" id="UP001408356">
    <property type="component" value="Unassembled WGS sequence"/>
</dbReference>
<gene>
    <name evidence="3" type="ORF">SUNI508_07789</name>
</gene>
<evidence type="ECO:0000256" key="1">
    <source>
        <dbReference type="ARBA" id="ARBA00022801"/>
    </source>
</evidence>
<sequence>MPLQYDPEYQKVFEPLMQILANRPKLAVNDIVSNRKARDAGVAALLGKIPDSPDVEQTYHHTEAPDGHNVPILGFTKKDVPPRHPGPAILHFHGGGLIVGSANLYSKPLARLVSQTTIPIFTVDYRLAPEHTNTTLVDDCYAALVWLHQNAHKFNINPARIAVYGESAGGGLAVGVGLMARDRDLHPPLAKQILVYPMLDDRNMTANEVVEPLAFWKTADNVVAWTAVLGEEKAGKPGVDVSPYVAHARAKSVAGLPSAYIDVGTLDIFRDEDILYAMRLLAENIETELHVYPGVPHAFELVAPDISVTQRAFENRLKAMQSF</sequence>
<proteinExistence type="predicted"/>
<dbReference type="PANTHER" id="PTHR48081:SF8">
    <property type="entry name" value="ALPHA_BETA HYDROLASE FOLD-3 DOMAIN-CONTAINING PROTEIN-RELATED"/>
    <property type="match status" value="1"/>
</dbReference>
<dbReference type="InterPro" id="IPR029058">
    <property type="entry name" value="AB_hydrolase_fold"/>
</dbReference>
<dbReference type="Gene3D" id="3.40.50.1820">
    <property type="entry name" value="alpha/beta hydrolase"/>
    <property type="match status" value="1"/>
</dbReference>
<evidence type="ECO:0000313" key="4">
    <source>
        <dbReference type="Proteomes" id="UP001408356"/>
    </source>
</evidence>
<feature type="domain" description="Alpha/beta hydrolase fold-3" evidence="2">
    <location>
        <begin position="89"/>
        <end position="300"/>
    </location>
</feature>
<dbReference type="GO" id="GO:0016787">
    <property type="term" value="F:hydrolase activity"/>
    <property type="evidence" value="ECO:0007669"/>
    <property type="project" value="UniProtKB-KW"/>
</dbReference>
<organism evidence="3 4">
    <name type="scientific">Seiridium unicorne</name>
    <dbReference type="NCBI Taxonomy" id="138068"/>
    <lineage>
        <taxon>Eukaryota</taxon>
        <taxon>Fungi</taxon>
        <taxon>Dikarya</taxon>
        <taxon>Ascomycota</taxon>
        <taxon>Pezizomycotina</taxon>
        <taxon>Sordariomycetes</taxon>
        <taxon>Xylariomycetidae</taxon>
        <taxon>Amphisphaeriales</taxon>
        <taxon>Sporocadaceae</taxon>
        <taxon>Seiridium</taxon>
    </lineage>
</organism>